<reference evidence="10 11" key="1">
    <citation type="submission" date="2016-10" db="EMBL/GenBank/DDBJ databases">
        <authorList>
            <person name="de Groot N.N."/>
        </authorList>
    </citation>
    <scope>NUCLEOTIDE SEQUENCE [LARGE SCALE GENOMIC DNA]</scope>
    <source>
        <strain evidence="10 11">DSM 43941</strain>
    </source>
</reference>
<keyword evidence="4" id="KW-0597">Phosphoprotein</keyword>
<accession>A0A1H1RGF2</accession>
<dbReference type="AlphaFoldDB" id="A0A1H1RGF2"/>
<dbReference type="Gene3D" id="3.30.450.20">
    <property type="entry name" value="PAS domain"/>
    <property type="match status" value="2"/>
</dbReference>
<dbReference type="InterPro" id="IPR036890">
    <property type="entry name" value="HATPase_C_sf"/>
</dbReference>
<dbReference type="InterPro" id="IPR036097">
    <property type="entry name" value="HisK_dim/P_sf"/>
</dbReference>
<dbReference type="NCBIfam" id="TIGR00229">
    <property type="entry name" value="sensory_box"/>
    <property type="match status" value="1"/>
</dbReference>
<dbReference type="SUPFAM" id="SSF55874">
    <property type="entry name" value="ATPase domain of HSP90 chaperone/DNA topoisomerase II/histidine kinase"/>
    <property type="match status" value="1"/>
</dbReference>
<dbReference type="PANTHER" id="PTHR43304">
    <property type="entry name" value="PHYTOCHROME-LIKE PROTEIN CPH1"/>
    <property type="match status" value="1"/>
</dbReference>
<evidence type="ECO:0000313" key="10">
    <source>
        <dbReference type="EMBL" id="SDS34636.1"/>
    </source>
</evidence>
<comment type="subcellular location">
    <subcellularLocation>
        <location evidence="2">Cell membrane</location>
    </subcellularLocation>
</comment>
<dbReference type="STRING" id="113562.SAMN04489716_0579"/>
<evidence type="ECO:0000259" key="9">
    <source>
        <dbReference type="PROSITE" id="PS50113"/>
    </source>
</evidence>
<dbReference type="GO" id="GO:0000155">
    <property type="term" value="F:phosphorelay sensor kinase activity"/>
    <property type="evidence" value="ECO:0007669"/>
    <property type="project" value="InterPro"/>
</dbReference>
<dbReference type="EC" id="2.7.13.3" evidence="3"/>
<dbReference type="SMART" id="SM00388">
    <property type="entry name" value="HisKA"/>
    <property type="match status" value="1"/>
</dbReference>
<dbReference type="PRINTS" id="PR00344">
    <property type="entry name" value="BCTRLSENSOR"/>
</dbReference>
<dbReference type="InterPro" id="IPR013655">
    <property type="entry name" value="PAS_fold_3"/>
</dbReference>
<dbReference type="InterPro" id="IPR005467">
    <property type="entry name" value="His_kinase_dom"/>
</dbReference>
<evidence type="ECO:0000259" key="8">
    <source>
        <dbReference type="PROSITE" id="PS50109"/>
    </source>
</evidence>
<gene>
    <name evidence="10" type="ORF">SAMN04489716_0579</name>
</gene>
<sequence length="491" mass="54778">MSQSAETVSEAHEQGRRLRVLFDNLPALSAYWDRDLRNVIANRSYIEWFGHAPEQMVGMHIRDVLGETLYAKNLPYIEGVLAGREQCFKRTIVDTSGAARPTRAYYVPDVVHGRVAGFFVLVTDVAPLLEAERDLAEAQRLAELGSWQLDVLAGTVTWSAEMYQIHGVDPESFPISMDRYLDMVHPGDRDRLTDVFRTAVATGTGYEVDYRLIRPDSQVRDMHGRGLPQTDDNGRVVRLRGTTQDVSTTRRAARELRRINRELSDANQLQADMIGMLGHDVRQPLTNLLAHLTELTDAWDDTDERTRRADLNRATAAAHRLATLVDDILTMARLDAGAIVCQPRTLLLATAVQEVAGQIPEDIAVDIDLDRYVDIDPFHLRQILTNLIGNAVKFGRPPFGVTAATTENETTVSVYDYGEGVPDEFVPHLFERFARATAGIATRRPGTGLGLYLVRRLAETNGGTLTYRHHKPQGACFTLTLRLAPHTGSSR</sequence>
<dbReference type="EMBL" id="LT629758">
    <property type="protein sequence ID" value="SDS34636.1"/>
    <property type="molecule type" value="Genomic_DNA"/>
</dbReference>
<dbReference type="InterPro" id="IPR035965">
    <property type="entry name" value="PAS-like_dom_sf"/>
</dbReference>
<evidence type="ECO:0000256" key="7">
    <source>
        <dbReference type="ARBA" id="ARBA00023012"/>
    </source>
</evidence>
<dbReference type="PANTHER" id="PTHR43304:SF1">
    <property type="entry name" value="PAC DOMAIN-CONTAINING PROTEIN"/>
    <property type="match status" value="1"/>
</dbReference>
<keyword evidence="6" id="KW-0418">Kinase</keyword>
<dbReference type="InterPro" id="IPR000014">
    <property type="entry name" value="PAS"/>
</dbReference>
<dbReference type="CDD" id="cd00082">
    <property type="entry name" value="HisKA"/>
    <property type="match status" value="1"/>
</dbReference>
<comment type="catalytic activity">
    <reaction evidence="1">
        <text>ATP + protein L-histidine = ADP + protein N-phospho-L-histidine.</text>
        <dbReference type="EC" id="2.7.13.3"/>
    </reaction>
</comment>
<evidence type="ECO:0000256" key="4">
    <source>
        <dbReference type="ARBA" id="ARBA00022553"/>
    </source>
</evidence>
<proteinExistence type="predicted"/>
<dbReference type="SUPFAM" id="SSF47384">
    <property type="entry name" value="Homodimeric domain of signal transducing histidine kinase"/>
    <property type="match status" value="1"/>
</dbReference>
<dbReference type="SMART" id="SM00091">
    <property type="entry name" value="PAS"/>
    <property type="match status" value="2"/>
</dbReference>
<dbReference type="PROSITE" id="PS50113">
    <property type="entry name" value="PAC"/>
    <property type="match status" value="1"/>
</dbReference>
<dbReference type="InterPro" id="IPR052162">
    <property type="entry name" value="Sensor_kinase/Photoreceptor"/>
</dbReference>
<evidence type="ECO:0000256" key="6">
    <source>
        <dbReference type="ARBA" id="ARBA00022777"/>
    </source>
</evidence>
<evidence type="ECO:0000256" key="5">
    <source>
        <dbReference type="ARBA" id="ARBA00022679"/>
    </source>
</evidence>
<dbReference type="Gene3D" id="1.10.287.130">
    <property type="match status" value="1"/>
</dbReference>
<dbReference type="Pfam" id="PF00512">
    <property type="entry name" value="HisKA"/>
    <property type="match status" value="1"/>
</dbReference>
<evidence type="ECO:0000256" key="1">
    <source>
        <dbReference type="ARBA" id="ARBA00000085"/>
    </source>
</evidence>
<dbReference type="RefSeq" id="WP_092541305.1">
    <property type="nucleotide sequence ID" value="NZ_BOMJ01000081.1"/>
</dbReference>
<name>A0A1H1RGF2_9ACTN</name>
<dbReference type="InterPro" id="IPR004358">
    <property type="entry name" value="Sig_transdc_His_kin-like_C"/>
</dbReference>
<dbReference type="InterPro" id="IPR013656">
    <property type="entry name" value="PAS_4"/>
</dbReference>
<feature type="domain" description="PAC" evidence="9">
    <location>
        <begin position="206"/>
        <end position="258"/>
    </location>
</feature>
<dbReference type="Gene3D" id="2.10.70.100">
    <property type="match status" value="1"/>
</dbReference>
<dbReference type="Proteomes" id="UP000198688">
    <property type="component" value="Chromosome I"/>
</dbReference>
<dbReference type="Gene3D" id="3.30.565.10">
    <property type="entry name" value="Histidine kinase-like ATPase, C-terminal domain"/>
    <property type="match status" value="1"/>
</dbReference>
<dbReference type="InterPro" id="IPR003661">
    <property type="entry name" value="HisK_dim/P_dom"/>
</dbReference>
<organism evidence="10 11">
    <name type="scientific">Actinoplanes derwentensis</name>
    <dbReference type="NCBI Taxonomy" id="113562"/>
    <lineage>
        <taxon>Bacteria</taxon>
        <taxon>Bacillati</taxon>
        <taxon>Actinomycetota</taxon>
        <taxon>Actinomycetes</taxon>
        <taxon>Micromonosporales</taxon>
        <taxon>Micromonosporaceae</taxon>
        <taxon>Actinoplanes</taxon>
    </lineage>
</organism>
<dbReference type="Pfam" id="PF08448">
    <property type="entry name" value="PAS_4"/>
    <property type="match status" value="1"/>
</dbReference>
<feature type="domain" description="Histidine kinase" evidence="8">
    <location>
        <begin position="276"/>
        <end position="485"/>
    </location>
</feature>
<dbReference type="Pfam" id="PF08447">
    <property type="entry name" value="PAS_3"/>
    <property type="match status" value="1"/>
</dbReference>
<dbReference type="GO" id="GO:0005886">
    <property type="term" value="C:plasma membrane"/>
    <property type="evidence" value="ECO:0007669"/>
    <property type="project" value="UniProtKB-SubCell"/>
</dbReference>
<keyword evidence="11" id="KW-1185">Reference proteome</keyword>
<dbReference type="SMART" id="SM00387">
    <property type="entry name" value="HATPase_c"/>
    <property type="match status" value="1"/>
</dbReference>
<dbReference type="Pfam" id="PF02518">
    <property type="entry name" value="HATPase_c"/>
    <property type="match status" value="1"/>
</dbReference>
<protein>
    <recommendedName>
        <fullName evidence="3">histidine kinase</fullName>
        <ecNumber evidence="3">2.7.13.3</ecNumber>
    </recommendedName>
</protein>
<evidence type="ECO:0000313" key="11">
    <source>
        <dbReference type="Proteomes" id="UP000198688"/>
    </source>
</evidence>
<evidence type="ECO:0000256" key="3">
    <source>
        <dbReference type="ARBA" id="ARBA00012438"/>
    </source>
</evidence>
<keyword evidence="5" id="KW-0808">Transferase</keyword>
<dbReference type="SUPFAM" id="SSF55785">
    <property type="entry name" value="PYP-like sensor domain (PAS domain)"/>
    <property type="match status" value="2"/>
</dbReference>
<dbReference type="InterPro" id="IPR003594">
    <property type="entry name" value="HATPase_dom"/>
</dbReference>
<dbReference type="OrthoDB" id="9808408at2"/>
<evidence type="ECO:0000256" key="2">
    <source>
        <dbReference type="ARBA" id="ARBA00004236"/>
    </source>
</evidence>
<dbReference type="CDD" id="cd00130">
    <property type="entry name" value="PAS"/>
    <property type="match status" value="1"/>
</dbReference>
<keyword evidence="7" id="KW-0902">Two-component regulatory system</keyword>
<dbReference type="InterPro" id="IPR000700">
    <property type="entry name" value="PAS-assoc_C"/>
</dbReference>
<dbReference type="PROSITE" id="PS50109">
    <property type="entry name" value="HIS_KIN"/>
    <property type="match status" value="1"/>
</dbReference>